<keyword evidence="2" id="KW-1185">Reference proteome</keyword>
<reference evidence="1" key="2">
    <citation type="submission" date="2015-06" db="UniProtKB">
        <authorList>
            <consortium name="EnsemblMetazoa"/>
        </authorList>
    </citation>
    <scope>IDENTIFICATION</scope>
</reference>
<sequence length="159" mass="18048">MYQTAISTTIFLSDIIAIKTSCENISFFEWIKIILLRNSLVVYLVSSPRCPLRFCIPIYSVADVRTISANCFQKILTSRFLGRVDRCSLRTSSLDPTAFFGGLVYAFLSVGRRMLFMQEQIHPYSPHDLPNSGALYGCFKLYLPDSPFTVYAYGTKDHS</sequence>
<dbReference type="EMBL" id="CAQQ02170069">
    <property type="status" value="NOT_ANNOTATED_CDS"/>
    <property type="molecule type" value="Genomic_DNA"/>
</dbReference>
<name>T1GL10_MEGSC</name>
<dbReference type="AlphaFoldDB" id="T1GL10"/>
<proteinExistence type="predicted"/>
<dbReference type="HOGENOM" id="CLU_1662804_0_0_1"/>
<organism evidence="1 2">
    <name type="scientific">Megaselia scalaris</name>
    <name type="common">Humpbacked fly</name>
    <name type="synonym">Phora scalaris</name>
    <dbReference type="NCBI Taxonomy" id="36166"/>
    <lineage>
        <taxon>Eukaryota</taxon>
        <taxon>Metazoa</taxon>
        <taxon>Ecdysozoa</taxon>
        <taxon>Arthropoda</taxon>
        <taxon>Hexapoda</taxon>
        <taxon>Insecta</taxon>
        <taxon>Pterygota</taxon>
        <taxon>Neoptera</taxon>
        <taxon>Endopterygota</taxon>
        <taxon>Diptera</taxon>
        <taxon>Brachycera</taxon>
        <taxon>Muscomorpha</taxon>
        <taxon>Platypezoidea</taxon>
        <taxon>Phoridae</taxon>
        <taxon>Megaseliini</taxon>
        <taxon>Megaselia</taxon>
    </lineage>
</organism>
<reference evidence="2" key="1">
    <citation type="submission" date="2013-02" db="EMBL/GenBank/DDBJ databases">
        <authorList>
            <person name="Hughes D."/>
        </authorList>
    </citation>
    <scope>NUCLEOTIDE SEQUENCE</scope>
    <source>
        <strain>Durham</strain>
        <strain evidence="2">NC isolate 2 -- Noor lab</strain>
    </source>
</reference>
<accession>T1GL10</accession>
<dbReference type="EnsemblMetazoa" id="MESCA004195-RA">
    <property type="protein sequence ID" value="MESCA004195-PA"/>
    <property type="gene ID" value="MESCA004195"/>
</dbReference>
<evidence type="ECO:0000313" key="1">
    <source>
        <dbReference type="EnsemblMetazoa" id="MESCA004195-PA"/>
    </source>
</evidence>
<dbReference type="Proteomes" id="UP000015102">
    <property type="component" value="Unassembled WGS sequence"/>
</dbReference>
<protein>
    <submittedName>
        <fullName evidence="1">Uncharacterized protein</fullName>
    </submittedName>
</protein>
<evidence type="ECO:0000313" key="2">
    <source>
        <dbReference type="Proteomes" id="UP000015102"/>
    </source>
</evidence>
<dbReference type="EMBL" id="CAQQ02170070">
    <property type="status" value="NOT_ANNOTATED_CDS"/>
    <property type="molecule type" value="Genomic_DNA"/>
</dbReference>